<gene>
    <name evidence="1" type="ORF">KSP40_PGU005280</name>
</gene>
<evidence type="ECO:0000313" key="1">
    <source>
        <dbReference type="EMBL" id="KAK8939801.1"/>
    </source>
</evidence>
<organism evidence="1 2">
    <name type="scientific">Platanthera guangdongensis</name>
    <dbReference type="NCBI Taxonomy" id="2320717"/>
    <lineage>
        <taxon>Eukaryota</taxon>
        <taxon>Viridiplantae</taxon>
        <taxon>Streptophyta</taxon>
        <taxon>Embryophyta</taxon>
        <taxon>Tracheophyta</taxon>
        <taxon>Spermatophyta</taxon>
        <taxon>Magnoliopsida</taxon>
        <taxon>Liliopsida</taxon>
        <taxon>Asparagales</taxon>
        <taxon>Orchidaceae</taxon>
        <taxon>Orchidoideae</taxon>
        <taxon>Orchideae</taxon>
        <taxon>Orchidinae</taxon>
        <taxon>Platanthera</taxon>
    </lineage>
</organism>
<sequence>MPPAVVQYLNHVIFWKSLDPQPHKKRLLGLRRQPHRLVVVRAELEGRKQAFVDSSPPRFYFTH</sequence>
<evidence type="ECO:0000313" key="2">
    <source>
        <dbReference type="Proteomes" id="UP001412067"/>
    </source>
</evidence>
<keyword evidence="2" id="KW-1185">Reference proteome</keyword>
<protein>
    <submittedName>
        <fullName evidence="1">Uncharacterized protein</fullName>
    </submittedName>
</protein>
<dbReference type="EMBL" id="JBBWWR010000020">
    <property type="protein sequence ID" value="KAK8939801.1"/>
    <property type="molecule type" value="Genomic_DNA"/>
</dbReference>
<proteinExistence type="predicted"/>
<dbReference type="Proteomes" id="UP001412067">
    <property type="component" value="Unassembled WGS sequence"/>
</dbReference>
<reference evidence="1 2" key="1">
    <citation type="journal article" date="2022" name="Nat. Plants">
        <title>Genomes of leafy and leafless Platanthera orchids illuminate the evolution of mycoheterotrophy.</title>
        <authorList>
            <person name="Li M.H."/>
            <person name="Liu K.W."/>
            <person name="Li Z."/>
            <person name="Lu H.C."/>
            <person name="Ye Q.L."/>
            <person name="Zhang D."/>
            <person name="Wang J.Y."/>
            <person name="Li Y.F."/>
            <person name="Zhong Z.M."/>
            <person name="Liu X."/>
            <person name="Yu X."/>
            <person name="Liu D.K."/>
            <person name="Tu X.D."/>
            <person name="Liu B."/>
            <person name="Hao Y."/>
            <person name="Liao X.Y."/>
            <person name="Jiang Y.T."/>
            <person name="Sun W.H."/>
            <person name="Chen J."/>
            <person name="Chen Y.Q."/>
            <person name="Ai Y."/>
            <person name="Zhai J.W."/>
            <person name="Wu S.S."/>
            <person name="Zhou Z."/>
            <person name="Hsiao Y.Y."/>
            <person name="Wu W.L."/>
            <person name="Chen Y.Y."/>
            <person name="Lin Y.F."/>
            <person name="Hsu J.L."/>
            <person name="Li C.Y."/>
            <person name="Wang Z.W."/>
            <person name="Zhao X."/>
            <person name="Zhong W.Y."/>
            <person name="Ma X.K."/>
            <person name="Ma L."/>
            <person name="Huang J."/>
            <person name="Chen G.Z."/>
            <person name="Huang M.Z."/>
            <person name="Huang L."/>
            <person name="Peng D.H."/>
            <person name="Luo Y.B."/>
            <person name="Zou S.Q."/>
            <person name="Chen S.P."/>
            <person name="Lan S."/>
            <person name="Tsai W.C."/>
            <person name="Van de Peer Y."/>
            <person name="Liu Z.J."/>
        </authorList>
    </citation>
    <scope>NUCLEOTIDE SEQUENCE [LARGE SCALE GENOMIC DNA]</scope>
    <source>
        <strain evidence="1">Lor288</strain>
    </source>
</reference>
<name>A0ABR2LFQ1_9ASPA</name>
<accession>A0ABR2LFQ1</accession>
<comment type="caution">
    <text evidence="1">The sequence shown here is derived from an EMBL/GenBank/DDBJ whole genome shotgun (WGS) entry which is preliminary data.</text>
</comment>